<evidence type="ECO:0000256" key="7">
    <source>
        <dbReference type="SAM" id="Phobius"/>
    </source>
</evidence>
<evidence type="ECO:0000256" key="3">
    <source>
        <dbReference type="ARBA" id="ARBA00022475"/>
    </source>
</evidence>
<keyword evidence="10" id="KW-1185">Reference proteome</keyword>
<dbReference type="PANTHER" id="PTHR33778:SF1">
    <property type="entry name" value="MAGNESIUM TRANSPORTER YHID-RELATED"/>
    <property type="match status" value="1"/>
</dbReference>
<keyword evidence="6 7" id="KW-0472">Membrane</keyword>
<keyword evidence="3" id="KW-1003">Cell membrane</keyword>
<feature type="transmembrane region" description="Helical" evidence="7">
    <location>
        <begin position="12"/>
        <end position="30"/>
    </location>
</feature>
<evidence type="ECO:0000256" key="2">
    <source>
        <dbReference type="ARBA" id="ARBA00009298"/>
    </source>
</evidence>
<dbReference type="RefSeq" id="WP_063182117.1">
    <property type="nucleotide sequence ID" value="NZ_JAAIVH010000001.1"/>
</dbReference>
<evidence type="ECO:0000256" key="6">
    <source>
        <dbReference type="ARBA" id="ARBA00023136"/>
    </source>
</evidence>
<comment type="caution">
    <text evidence="9">The sequence shown here is derived from an EMBL/GenBank/DDBJ whole genome shotgun (WGS) entry which is preliminary data.</text>
</comment>
<evidence type="ECO:0000259" key="8">
    <source>
        <dbReference type="Pfam" id="PF02308"/>
    </source>
</evidence>
<feature type="transmembrane region" description="Helical" evidence="7">
    <location>
        <begin position="50"/>
        <end position="72"/>
    </location>
</feature>
<dbReference type="OrthoDB" id="9811198at2"/>
<feature type="domain" description="MgtC/SapB/SrpB/YhiD N-terminal" evidence="8">
    <location>
        <begin position="18"/>
        <end position="144"/>
    </location>
</feature>
<evidence type="ECO:0000256" key="4">
    <source>
        <dbReference type="ARBA" id="ARBA00022692"/>
    </source>
</evidence>
<dbReference type="Proteomes" id="UP000076563">
    <property type="component" value="Unassembled WGS sequence"/>
</dbReference>
<comment type="similarity">
    <text evidence="2">Belongs to the MgtC/SapB family.</text>
</comment>
<dbReference type="eggNOG" id="COG1285">
    <property type="taxonomic scope" value="Bacteria"/>
</dbReference>
<evidence type="ECO:0000256" key="5">
    <source>
        <dbReference type="ARBA" id="ARBA00022989"/>
    </source>
</evidence>
<dbReference type="STRING" id="1007103.GCA_000213315_04388"/>
<dbReference type="InterPro" id="IPR003416">
    <property type="entry name" value="MgtC/SapB/SrpB/YhiD_fam"/>
</dbReference>
<dbReference type="Pfam" id="PF02308">
    <property type="entry name" value="MgtC"/>
    <property type="match status" value="1"/>
</dbReference>
<dbReference type="PRINTS" id="PR01837">
    <property type="entry name" value="MGTCSAPBPROT"/>
</dbReference>
<name>A0A163YFY3_9BACL</name>
<feature type="transmembrane region" description="Helical" evidence="7">
    <location>
        <begin position="127"/>
        <end position="146"/>
    </location>
</feature>
<gene>
    <name evidence="9" type="ORF">AV654_18045</name>
</gene>
<evidence type="ECO:0000313" key="9">
    <source>
        <dbReference type="EMBL" id="KZE79370.1"/>
    </source>
</evidence>
<dbReference type="AlphaFoldDB" id="A0A163YFY3"/>
<protein>
    <recommendedName>
        <fullName evidence="8">MgtC/SapB/SrpB/YhiD N-terminal domain-containing protein</fullName>
    </recommendedName>
</protein>
<proteinExistence type="inferred from homology"/>
<dbReference type="InterPro" id="IPR049177">
    <property type="entry name" value="MgtC_SapB_SrpB_YhiD_N"/>
</dbReference>
<organism evidence="9 10">
    <name type="scientific">Paenibacillus elgii</name>
    <dbReference type="NCBI Taxonomy" id="189691"/>
    <lineage>
        <taxon>Bacteria</taxon>
        <taxon>Bacillati</taxon>
        <taxon>Bacillota</taxon>
        <taxon>Bacilli</taxon>
        <taxon>Bacillales</taxon>
        <taxon>Paenibacillaceae</taxon>
        <taxon>Paenibacillus</taxon>
    </lineage>
</organism>
<evidence type="ECO:0000313" key="10">
    <source>
        <dbReference type="Proteomes" id="UP000076563"/>
    </source>
</evidence>
<evidence type="ECO:0000256" key="1">
    <source>
        <dbReference type="ARBA" id="ARBA00004651"/>
    </source>
</evidence>
<dbReference type="GO" id="GO:0005886">
    <property type="term" value="C:plasma membrane"/>
    <property type="evidence" value="ECO:0007669"/>
    <property type="project" value="UniProtKB-SubCell"/>
</dbReference>
<accession>A0A163YFY3</accession>
<reference evidence="10" key="1">
    <citation type="submission" date="2016-01" db="EMBL/GenBank/DDBJ databases">
        <title>Draft genome of Chromobacterium sp. F49.</title>
        <authorList>
            <person name="Hong K.W."/>
        </authorList>
    </citation>
    <scope>NUCLEOTIDE SEQUENCE [LARGE SCALE GENOMIC DNA]</scope>
    <source>
        <strain evidence="10">M63</strain>
    </source>
</reference>
<keyword evidence="5 7" id="KW-1133">Transmembrane helix</keyword>
<dbReference type="PANTHER" id="PTHR33778">
    <property type="entry name" value="PROTEIN MGTC"/>
    <property type="match status" value="1"/>
</dbReference>
<sequence>METFLAEIHNFPVIALRLIAAFIAGGFIGWERETYIDLPVSHRGSIFRLYALVCFGSCLFTIAGLFGFSLPNNISDRISAQVVSGVGFLGAGTILRDRKGIIRGLPTAAGIWVSASIGLTIGSGHLLSGFFGTLLAYIIMILPHRFPHFFVGRKKKMDHGDE</sequence>
<keyword evidence="4 7" id="KW-0812">Transmembrane</keyword>
<comment type="subcellular location">
    <subcellularLocation>
        <location evidence="1">Cell membrane</location>
        <topology evidence="1">Multi-pass membrane protein</topology>
    </subcellularLocation>
</comment>
<feature type="transmembrane region" description="Helical" evidence="7">
    <location>
        <begin position="102"/>
        <end position="121"/>
    </location>
</feature>
<dbReference type="EMBL" id="LQRA01000052">
    <property type="protein sequence ID" value="KZE79370.1"/>
    <property type="molecule type" value="Genomic_DNA"/>
</dbReference>